<evidence type="ECO:0000313" key="10">
    <source>
        <dbReference type="EMBL" id="ACX52807.1"/>
    </source>
</evidence>
<feature type="transmembrane region" description="Helical" evidence="7">
    <location>
        <begin position="6"/>
        <end position="23"/>
    </location>
</feature>
<dbReference type="PANTHER" id="PTHR30487:SF0">
    <property type="entry name" value="PREPILIN LEADER PEPTIDASE_N-METHYLTRANSFERASE-RELATED"/>
    <property type="match status" value="1"/>
</dbReference>
<evidence type="ECO:0000256" key="5">
    <source>
        <dbReference type="ARBA" id="ARBA00022989"/>
    </source>
</evidence>
<evidence type="ECO:0000259" key="9">
    <source>
        <dbReference type="Pfam" id="PF06750"/>
    </source>
</evidence>
<dbReference type="STRING" id="429009.Adeg_1715"/>
<dbReference type="Pfam" id="PF06750">
    <property type="entry name" value="A24_N_bact"/>
    <property type="match status" value="1"/>
</dbReference>
<sequence length="250" mass="27244">MLPLLLAFVVGLVVGSFLNVAIYRLPRGETIILGCSRCPSCGETLRFYDLIPLLSFLWLRGRCRYCRAPISWRYPLVELLSGGLALALAYRWGFSFVALKYYFLLACLLVASFIDLEHCLIPNRLVLVAFLGGVPLGLLARDVGLLSALLGAGAAGGFLLLLALASRGGMGGGDIKLATVAGLFLGWPLSLLGTFLGCFVAGIWGIVLLLTRRKGRKDHIPFGPFLSLGFLIALFWGREIWEWYASLLGF</sequence>
<dbReference type="GO" id="GO:0006465">
    <property type="term" value="P:signal peptide processing"/>
    <property type="evidence" value="ECO:0007669"/>
    <property type="project" value="TreeGrafter"/>
</dbReference>
<evidence type="ECO:0000256" key="4">
    <source>
        <dbReference type="ARBA" id="ARBA00022692"/>
    </source>
</evidence>
<evidence type="ECO:0000259" key="8">
    <source>
        <dbReference type="Pfam" id="PF01478"/>
    </source>
</evidence>
<evidence type="ECO:0000256" key="7">
    <source>
        <dbReference type="SAM" id="Phobius"/>
    </source>
</evidence>
<dbReference type="KEGG" id="adg:Adeg_1715"/>
<keyword evidence="3" id="KW-1003">Cell membrane</keyword>
<dbReference type="eggNOG" id="COG1989">
    <property type="taxonomic scope" value="Bacteria"/>
</dbReference>
<evidence type="ECO:0000313" key="11">
    <source>
        <dbReference type="Proteomes" id="UP000002620"/>
    </source>
</evidence>
<feature type="transmembrane region" description="Helical" evidence="7">
    <location>
        <begin position="185"/>
        <end position="210"/>
    </location>
</feature>
<dbReference type="InterPro" id="IPR000045">
    <property type="entry name" value="Prepilin_IV_endopep_pep"/>
</dbReference>
<feature type="transmembrane region" description="Helical" evidence="7">
    <location>
        <begin position="222"/>
        <end position="241"/>
    </location>
</feature>
<dbReference type="InterPro" id="IPR050882">
    <property type="entry name" value="Prepilin_peptidase/N-MTase"/>
</dbReference>
<dbReference type="OrthoDB" id="9789291at2"/>
<feature type="transmembrane region" description="Helical" evidence="7">
    <location>
        <begin position="120"/>
        <end position="138"/>
    </location>
</feature>
<keyword evidence="4 7" id="KW-0812">Transmembrane</keyword>
<feature type="domain" description="Prepilin type IV endopeptidase peptidase" evidence="8">
    <location>
        <begin position="103"/>
        <end position="206"/>
    </location>
</feature>
<keyword evidence="11" id="KW-1185">Reference proteome</keyword>
<comment type="subcellular location">
    <subcellularLocation>
        <location evidence="1">Cell membrane</location>
        <topology evidence="1">Multi-pass membrane protein</topology>
    </subcellularLocation>
</comment>
<organism evidence="10 11">
    <name type="scientific">Ammonifex degensii (strain DSM 10501 / KC4)</name>
    <dbReference type="NCBI Taxonomy" id="429009"/>
    <lineage>
        <taxon>Bacteria</taxon>
        <taxon>Bacillati</taxon>
        <taxon>Bacillota</taxon>
        <taxon>Clostridia</taxon>
        <taxon>Thermoanaerobacterales</taxon>
        <taxon>Thermoanaerobacteraceae</taxon>
        <taxon>Ammonifex</taxon>
    </lineage>
</organism>
<dbReference type="GO" id="GO:0004190">
    <property type="term" value="F:aspartic-type endopeptidase activity"/>
    <property type="evidence" value="ECO:0007669"/>
    <property type="project" value="InterPro"/>
</dbReference>
<dbReference type="Pfam" id="PF01478">
    <property type="entry name" value="Peptidase_A24"/>
    <property type="match status" value="1"/>
</dbReference>
<protein>
    <submittedName>
        <fullName evidence="10">Peptidase A24A domain protein</fullName>
    </submittedName>
</protein>
<feature type="transmembrane region" description="Helical" evidence="7">
    <location>
        <begin position="145"/>
        <end position="165"/>
    </location>
</feature>
<evidence type="ECO:0000256" key="2">
    <source>
        <dbReference type="ARBA" id="ARBA00005801"/>
    </source>
</evidence>
<feature type="transmembrane region" description="Helical" evidence="7">
    <location>
        <begin position="97"/>
        <end position="114"/>
    </location>
</feature>
<dbReference type="Proteomes" id="UP000002620">
    <property type="component" value="Chromosome"/>
</dbReference>
<proteinExistence type="inferred from homology"/>
<keyword evidence="6 7" id="KW-0472">Membrane</keyword>
<reference evidence="10 11" key="1">
    <citation type="submission" date="2009-10" db="EMBL/GenBank/DDBJ databases">
        <title>Complete sequence of chromosome of Ammonifex degensii KC4.</title>
        <authorList>
            <consortium name="US DOE Joint Genome Institute"/>
            <person name="Kerfeld C."/>
            <person name="Goodner B."/>
            <person name="Huber H."/>
            <person name="Stetter K."/>
            <person name="Lucas S."/>
            <person name="Copeland A."/>
            <person name="Lapidus A."/>
            <person name="Glavina del Rio T."/>
            <person name="Dalin E."/>
            <person name="Tice H."/>
            <person name="Bruce D."/>
            <person name="Goodwin L."/>
            <person name="Pitluck S."/>
            <person name="Saunders E."/>
            <person name="Brettin T."/>
            <person name="Detter J.C."/>
            <person name="Han C."/>
            <person name="Larimer F."/>
            <person name="Land M."/>
            <person name="Hauser L."/>
            <person name="Kyrpides N."/>
            <person name="Ovchinnikova G."/>
            <person name="Richardson P."/>
        </authorList>
    </citation>
    <scope>NUCLEOTIDE SEQUENCE [LARGE SCALE GENOMIC DNA]</scope>
    <source>
        <strain evidence="11">DSM 10501 / KC4</strain>
    </source>
</reference>
<dbReference type="InterPro" id="IPR010627">
    <property type="entry name" value="Prepilin_pept_A24_N"/>
</dbReference>
<evidence type="ECO:0000256" key="3">
    <source>
        <dbReference type="ARBA" id="ARBA00022475"/>
    </source>
</evidence>
<dbReference type="HOGENOM" id="CLU_057101_0_1_9"/>
<comment type="similarity">
    <text evidence="2">Belongs to the peptidase A24 family.</text>
</comment>
<evidence type="ECO:0000256" key="6">
    <source>
        <dbReference type="ARBA" id="ARBA00023136"/>
    </source>
</evidence>
<name>C9R928_AMMDK</name>
<dbReference type="RefSeq" id="WP_015739684.1">
    <property type="nucleotide sequence ID" value="NC_013385.1"/>
</dbReference>
<feature type="domain" description="Prepilin peptidase A24 N-terminal" evidence="9">
    <location>
        <begin position="9"/>
        <end position="91"/>
    </location>
</feature>
<evidence type="ECO:0000256" key="1">
    <source>
        <dbReference type="ARBA" id="ARBA00004651"/>
    </source>
</evidence>
<gene>
    <name evidence="10" type="ordered locus">Adeg_1715</name>
</gene>
<dbReference type="Gene3D" id="1.20.120.1220">
    <property type="match status" value="1"/>
</dbReference>
<accession>C9R928</accession>
<dbReference type="MEROPS" id="A24.019"/>
<keyword evidence="5 7" id="KW-1133">Transmembrane helix</keyword>
<dbReference type="AlphaFoldDB" id="C9R928"/>
<dbReference type="PANTHER" id="PTHR30487">
    <property type="entry name" value="TYPE 4 PREPILIN-LIKE PROTEINS LEADER PEPTIDE-PROCESSING ENZYME"/>
    <property type="match status" value="1"/>
</dbReference>
<dbReference type="EMBL" id="CP001785">
    <property type="protein sequence ID" value="ACX52807.1"/>
    <property type="molecule type" value="Genomic_DNA"/>
</dbReference>
<dbReference type="GO" id="GO:0005886">
    <property type="term" value="C:plasma membrane"/>
    <property type="evidence" value="ECO:0007669"/>
    <property type="project" value="UniProtKB-SubCell"/>
</dbReference>